<protein>
    <submittedName>
        <fullName evidence="2">Putative leucine-rich repeat domain, L domain-containing protein</fullName>
    </submittedName>
</protein>
<dbReference type="GO" id="GO:0006952">
    <property type="term" value="P:defense response"/>
    <property type="evidence" value="ECO:0007669"/>
    <property type="project" value="UniProtKB-KW"/>
</dbReference>
<accession>A0A2P6QCW2</accession>
<dbReference type="OMA" id="WARISHI"/>
<proteinExistence type="predicted"/>
<name>A0A2P6QCW2_ROSCH</name>
<dbReference type="Gramene" id="PRQ32011">
    <property type="protein sequence ID" value="PRQ32011"/>
    <property type="gene ID" value="RchiOBHm_Chr5g0041681"/>
</dbReference>
<dbReference type="PANTHER" id="PTHR36766">
    <property type="entry name" value="PLANT BROAD-SPECTRUM MILDEW RESISTANCE PROTEIN RPW8"/>
    <property type="match status" value="1"/>
</dbReference>
<dbReference type="InterPro" id="IPR032675">
    <property type="entry name" value="LRR_dom_sf"/>
</dbReference>
<keyword evidence="3" id="KW-1185">Reference proteome</keyword>
<dbReference type="Gene3D" id="3.80.10.10">
    <property type="entry name" value="Ribonuclease Inhibitor"/>
    <property type="match status" value="1"/>
</dbReference>
<evidence type="ECO:0000313" key="2">
    <source>
        <dbReference type="EMBL" id="PRQ32011.1"/>
    </source>
</evidence>
<evidence type="ECO:0000313" key="3">
    <source>
        <dbReference type="Proteomes" id="UP000238479"/>
    </source>
</evidence>
<keyword evidence="1" id="KW-0611">Plant defense</keyword>
<sequence>MINLNSLQELVIGSCEGLASILEEGFPPNLTSLILLNPRNCKPLTDWGLHLHRLTSLTELCIQGVDQDLVSFPPEEMLLPTSLIKLTIGFFPNLRRISSQGLQVLTSLESLRIDDCPKLASIPEDLPSSLTQLYIYDDCPLLRKRYQPDIPRYWAKISHIPYIEIGDYKP</sequence>
<dbReference type="STRING" id="74649.A0A2P6QCW2"/>
<dbReference type="AlphaFoldDB" id="A0A2P6QCW2"/>
<evidence type="ECO:0000256" key="1">
    <source>
        <dbReference type="ARBA" id="ARBA00022821"/>
    </source>
</evidence>
<reference evidence="2 3" key="1">
    <citation type="journal article" date="2018" name="Nat. Genet.">
        <title>The Rosa genome provides new insights in the design of modern roses.</title>
        <authorList>
            <person name="Bendahmane M."/>
        </authorList>
    </citation>
    <scope>NUCLEOTIDE SEQUENCE [LARGE SCALE GENOMIC DNA]</scope>
    <source>
        <strain evidence="3">cv. Old Blush</strain>
    </source>
</reference>
<dbReference type="PANTHER" id="PTHR36766:SF70">
    <property type="entry name" value="DISEASE RESISTANCE PROTEIN RGA4"/>
    <property type="match status" value="1"/>
</dbReference>
<dbReference type="EMBL" id="PDCK01000043">
    <property type="protein sequence ID" value="PRQ32011.1"/>
    <property type="molecule type" value="Genomic_DNA"/>
</dbReference>
<comment type="caution">
    <text evidence="2">The sequence shown here is derived from an EMBL/GenBank/DDBJ whole genome shotgun (WGS) entry which is preliminary data.</text>
</comment>
<dbReference type="Proteomes" id="UP000238479">
    <property type="component" value="Chromosome 5"/>
</dbReference>
<gene>
    <name evidence="2" type="ORF">RchiOBHm_Chr5g0041681</name>
</gene>
<organism evidence="2 3">
    <name type="scientific">Rosa chinensis</name>
    <name type="common">China rose</name>
    <dbReference type="NCBI Taxonomy" id="74649"/>
    <lineage>
        <taxon>Eukaryota</taxon>
        <taxon>Viridiplantae</taxon>
        <taxon>Streptophyta</taxon>
        <taxon>Embryophyta</taxon>
        <taxon>Tracheophyta</taxon>
        <taxon>Spermatophyta</taxon>
        <taxon>Magnoliopsida</taxon>
        <taxon>eudicotyledons</taxon>
        <taxon>Gunneridae</taxon>
        <taxon>Pentapetalae</taxon>
        <taxon>rosids</taxon>
        <taxon>fabids</taxon>
        <taxon>Rosales</taxon>
        <taxon>Rosaceae</taxon>
        <taxon>Rosoideae</taxon>
        <taxon>Rosoideae incertae sedis</taxon>
        <taxon>Rosa</taxon>
    </lineage>
</organism>
<dbReference type="SUPFAM" id="SSF52058">
    <property type="entry name" value="L domain-like"/>
    <property type="match status" value="1"/>
</dbReference>